<evidence type="ECO:0000259" key="11">
    <source>
        <dbReference type="PROSITE" id="PS51201"/>
    </source>
</evidence>
<evidence type="ECO:0000313" key="12">
    <source>
        <dbReference type="EMBL" id="CAF1346386.1"/>
    </source>
</evidence>
<feature type="transmembrane region" description="Helical" evidence="10">
    <location>
        <begin position="39"/>
        <end position="68"/>
    </location>
</feature>
<name>A0A815H215_9BILA</name>
<dbReference type="AlphaFoldDB" id="A0A815H215"/>
<evidence type="ECO:0000256" key="2">
    <source>
        <dbReference type="ARBA" id="ARBA00008577"/>
    </source>
</evidence>
<evidence type="ECO:0000256" key="3">
    <source>
        <dbReference type="ARBA" id="ARBA00022448"/>
    </source>
</evidence>
<protein>
    <recommendedName>
        <fullName evidence="11">RCK N-terminal domain-containing protein</fullName>
    </recommendedName>
</protein>
<dbReference type="GO" id="GO:0031965">
    <property type="term" value="C:nuclear membrane"/>
    <property type="evidence" value="ECO:0007669"/>
    <property type="project" value="UniProtKB-SubCell"/>
</dbReference>
<dbReference type="PROSITE" id="PS51201">
    <property type="entry name" value="RCK_N"/>
    <property type="match status" value="1"/>
</dbReference>
<keyword evidence="8" id="KW-0539">Nucleus</keyword>
<feature type="transmembrane region" description="Helical" evidence="10">
    <location>
        <begin position="102"/>
        <end position="125"/>
    </location>
</feature>
<evidence type="ECO:0000256" key="5">
    <source>
        <dbReference type="ARBA" id="ARBA00022989"/>
    </source>
</evidence>
<keyword evidence="7 10" id="KW-0472">Membrane</keyword>
<dbReference type="SUPFAM" id="SSF116726">
    <property type="entry name" value="TrkA C-terminal domain-like"/>
    <property type="match status" value="1"/>
</dbReference>
<evidence type="ECO:0000256" key="7">
    <source>
        <dbReference type="ARBA" id="ARBA00023136"/>
    </source>
</evidence>
<evidence type="ECO:0000256" key="9">
    <source>
        <dbReference type="ARBA" id="ARBA00023303"/>
    </source>
</evidence>
<evidence type="ECO:0000313" key="13">
    <source>
        <dbReference type="Proteomes" id="UP000663891"/>
    </source>
</evidence>
<sequence length="665" mass="75522">MKTKKRTYLTSFNSYWNKKQNFHYISYFRAWFKYKSDNIFAAGPVVIIPILALISICLILIFSSLYLWNGEASTYSQSLWETFMRTLDPGSASEDTGGIHRLISATVTMCGIFIISTLIGALTTGMEGKLADLRKGRTQVIETNHTIILGWSSKIFDIINELIIANENQHNPSIVILASKDRIEMQEIISQKIDENKNTKIICRNGDPMSIHDLNILSPNNARSIIILAPFNDNPDVSVIKTILAITNNPQRTKQKFHIVAEIKERNNIEVARIAGTDEVIFVHADEIIARIIAQSGRQSGLSIILSMLLSFKYDEIYFKYEPLLIGKTFHDALFLYRTSTVIGLMFADETIKICPSPDTIIHENDQIIVIAEDDDAIILSSNISSNYLSISALFETDISLINSNSIKQTNIEKNIILGWNSKASLIAKQLDNYVSEGSELHILTNIDKATKIITEQLVNELKKQKLYLHSGDITNRIDLEKLNLYNYHDVILLANNEQNQLENSSSETADAECLICLLHLRNIIDKNPRQKTFSIVTEMFDIRNRELAEITRADDFIVSPNILSKYIAQISENKYLTKVFDILLTAEGVEIYLRPVTLFTKLGIPILFSRIIEISIKQQTLAIGYRQMKYAQDPNKFYGIVLNPDKDLSIIFRHDDKIIVLAEE</sequence>
<keyword evidence="6" id="KW-0406">Ion transport</keyword>
<dbReference type="Proteomes" id="UP000663891">
    <property type="component" value="Unassembled WGS sequence"/>
</dbReference>
<dbReference type="EMBL" id="CAJNON010000655">
    <property type="protein sequence ID" value="CAF1346386.1"/>
    <property type="molecule type" value="Genomic_DNA"/>
</dbReference>
<comment type="caution">
    <text evidence="12">The sequence shown here is derived from an EMBL/GenBank/DDBJ whole genome shotgun (WGS) entry which is preliminary data.</text>
</comment>
<dbReference type="InterPro" id="IPR036721">
    <property type="entry name" value="RCK_C_sf"/>
</dbReference>
<dbReference type="InterPro" id="IPR036291">
    <property type="entry name" value="NAD(P)-bd_dom_sf"/>
</dbReference>
<dbReference type="Pfam" id="PF06241">
    <property type="entry name" value="Castor_Poll_mid"/>
    <property type="match status" value="1"/>
</dbReference>
<gene>
    <name evidence="12" type="ORF">VCS650_LOCUS33517</name>
</gene>
<comment type="similarity">
    <text evidence="2">Belongs to the castor/pollux (TC 1.A.1.23) family.</text>
</comment>
<keyword evidence="4 10" id="KW-0812">Transmembrane</keyword>
<evidence type="ECO:0000256" key="8">
    <source>
        <dbReference type="ARBA" id="ARBA00023242"/>
    </source>
</evidence>
<keyword evidence="9" id="KW-0407">Ion channel</keyword>
<dbReference type="Gene3D" id="3.40.50.720">
    <property type="entry name" value="NAD(P)-binding Rossmann-like Domain"/>
    <property type="match status" value="2"/>
</dbReference>
<feature type="domain" description="RCK N-terminal" evidence="11">
    <location>
        <begin position="143"/>
        <end position="282"/>
    </location>
</feature>
<evidence type="ECO:0000256" key="4">
    <source>
        <dbReference type="ARBA" id="ARBA00022692"/>
    </source>
</evidence>
<proteinExistence type="inferred from homology"/>
<keyword evidence="3" id="KW-0813">Transport</keyword>
<dbReference type="PANTHER" id="PTHR31563">
    <property type="entry name" value="ION CHANNEL POLLUX-RELATED"/>
    <property type="match status" value="1"/>
</dbReference>
<dbReference type="InterPro" id="IPR003148">
    <property type="entry name" value="RCK_N"/>
</dbReference>
<comment type="subcellular location">
    <subcellularLocation>
        <location evidence="1">Nucleus membrane</location>
        <topology evidence="1">Multi-pass membrane protein</topology>
    </subcellularLocation>
</comment>
<organism evidence="12 13">
    <name type="scientific">Adineta steineri</name>
    <dbReference type="NCBI Taxonomy" id="433720"/>
    <lineage>
        <taxon>Eukaryota</taxon>
        <taxon>Metazoa</taxon>
        <taxon>Spiralia</taxon>
        <taxon>Gnathifera</taxon>
        <taxon>Rotifera</taxon>
        <taxon>Eurotatoria</taxon>
        <taxon>Bdelloidea</taxon>
        <taxon>Adinetida</taxon>
        <taxon>Adinetidae</taxon>
        <taxon>Adineta</taxon>
    </lineage>
</organism>
<dbReference type="InterPro" id="IPR044849">
    <property type="entry name" value="CASTOR/POLLUX/SYM8-like"/>
</dbReference>
<accession>A0A815H215</accession>
<dbReference type="GO" id="GO:0034220">
    <property type="term" value="P:monoatomic ion transmembrane transport"/>
    <property type="evidence" value="ECO:0007669"/>
    <property type="project" value="UniProtKB-KW"/>
</dbReference>
<evidence type="ECO:0000256" key="6">
    <source>
        <dbReference type="ARBA" id="ARBA00023065"/>
    </source>
</evidence>
<dbReference type="GO" id="GO:0006813">
    <property type="term" value="P:potassium ion transport"/>
    <property type="evidence" value="ECO:0007669"/>
    <property type="project" value="InterPro"/>
</dbReference>
<evidence type="ECO:0000256" key="10">
    <source>
        <dbReference type="SAM" id="Phobius"/>
    </source>
</evidence>
<dbReference type="SUPFAM" id="SSF51735">
    <property type="entry name" value="NAD(P)-binding Rossmann-fold domains"/>
    <property type="match status" value="1"/>
</dbReference>
<dbReference type="PANTHER" id="PTHR31563:SF10">
    <property type="entry name" value="ION CHANNEL POLLUX-RELATED"/>
    <property type="match status" value="1"/>
</dbReference>
<keyword evidence="5 10" id="KW-1133">Transmembrane helix</keyword>
<dbReference type="OrthoDB" id="414047at2759"/>
<evidence type="ECO:0000256" key="1">
    <source>
        <dbReference type="ARBA" id="ARBA00004232"/>
    </source>
</evidence>
<dbReference type="InterPro" id="IPR010420">
    <property type="entry name" value="CASTOR/POLLUX/SYM8_dom"/>
</dbReference>
<reference evidence="12" key="1">
    <citation type="submission" date="2021-02" db="EMBL/GenBank/DDBJ databases">
        <authorList>
            <person name="Nowell W R."/>
        </authorList>
    </citation>
    <scope>NUCLEOTIDE SEQUENCE</scope>
</reference>